<dbReference type="Pfam" id="PF26343">
    <property type="entry name" value="VapC50_C"/>
    <property type="match status" value="1"/>
</dbReference>
<keyword evidence="1" id="KW-0540">Nuclease</keyword>
<keyword evidence="7" id="KW-0238">DNA-binding</keyword>
<evidence type="ECO:0000313" key="7">
    <source>
        <dbReference type="EMBL" id="KFU81035.1"/>
    </source>
</evidence>
<protein>
    <submittedName>
        <fullName evidence="7">DNA-binding protein</fullName>
    </submittedName>
</protein>
<reference evidence="7 8" key="1">
    <citation type="journal article" date="2014" name="Genome Announc.">
        <title>Draft Genome Sequence of Amycolatopsis lurida NRRL 2430, Producer of the Glycopeptide Family Antibiotic Ristocetin.</title>
        <authorList>
            <person name="Kwun M.J."/>
            <person name="Hong H.J."/>
        </authorList>
    </citation>
    <scope>NUCLEOTIDE SEQUENCE [LARGE SCALE GENOMIC DNA]</scope>
    <source>
        <strain evidence="7 8">NRRL 2430</strain>
    </source>
</reference>
<feature type="domain" description="VapC50 C-terminal" evidence="6">
    <location>
        <begin position="127"/>
        <end position="179"/>
    </location>
</feature>
<dbReference type="AlphaFoldDB" id="A0A2P2FWH9"/>
<evidence type="ECO:0000256" key="4">
    <source>
        <dbReference type="ARBA" id="ARBA00022842"/>
    </source>
</evidence>
<keyword evidence="2" id="KW-0479">Metal-binding</keyword>
<dbReference type="GO" id="GO:0004518">
    <property type="term" value="F:nuclease activity"/>
    <property type="evidence" value="ECO:0007669"/>
    <property type="project" value="UniProtKB-KW"/>
</dbReference>
<keyword evidence="4" id="KW-0460">Magnesium</keyword>
<sequence>MPFPAFLDACVLIPIRLTDLLLRLAEAGTYRVLWSGEVLDEVERNLVGHFGLEPARVKRRLTGMRSAFPDSEVTGYRPLIPAMTDHPKDRHVLAAAVHANAAVIVTANLKDFPPSALEPYRIEAIHPDDFLLDQLDLYPAATLRCLREQVSALERPPETLSEFLERFEKTVPGFSKESRRLLDRR</sequence>
<dbReference type="InterPro" id="IPR029060">
    <property type="entry name" value="PIN-like_dom_sf"/>
</dbReference>
<feature type="domain" description="PIN" evidence="5">
    <location>
        <begin position="6"/>
        <end position="109"/>
    </location>
</feature>
<name>A0A2P2FWH9_AMYLU</name>
<comment type="caution">
    <text evidence="7">The sequence shown here is derived from an EMBL/GenBank/DDBJ whole genome shotgun (WGS) entry which is preliminary data.</text>
</comment>
<evidence type="ECO:0000259" key="6">
    <source>
        <dbReference type="Pfam" id="PF26343"/>
    </source>
</evidence>
<dbReference type="InterPro" id="IPR002716">
    <property type="entry name" value="PIN_dom"/>
</dbReference>
<evidence type="ECO:0000256" key="2">
    <source>
        <dbReference type="ARBA" id="ARBA00022723"/>
    </source>
</evidence>
<dbReference type="Pfam" id="PF13470">
    <property type="entry name" value="PIN_3"/>
    <property type="match status" value="1"/>
</dbReference>
<evidence type="ECO:0000259" key="5">
    <source>
        <dbReference type="Pfam" id="PF13470"/>
    </source>
</evidence>
<dbReference type="GO" id="GO:0016787">
    <property type="term" value="F:hydrolase activity"/>
    <property type="evidence" value="ECO:0007669"/>
    <property type="project" value="UniProtKB-KW"/>
</dbReference>
<accession>A0A2P2FWH9</accession>
<keyword evidence="3" id="KW-0378">Hydrolase</keyword>
<dbReference type="GO" id="GO:0046872">
    <property type="term" value="F:metal ion binding"/>
    <property type="evidence" value="ECO:0007669"/>
    <property type="project" value="UniProtKB-KW"/>
</dbReference>
<dbReference type="EMBL" id="JFBM01000008">
    <property type="protein sequence ID" value="KFU81035.1"/>
    <property type="molecule type" value="Genomic_DNA"/>
</dbReference>
<dbReference type="RefSeq" id="WP_034309526.1">
    <property type="nucleotide sequence ID" value="NZ_JFBM01000008.1"/>
</dbReference>
<proteinExistence type="predicted"/>
<gene>
    <name evidence="7" type="ORF">BB31_11685</name>
</gene>
<evidence type="ECO:0000313" key="8">
    <source>
        <dbReference type="Proteomes" id="UP000256220"/>
    </source>
</evidence>
<dbReference type="InterPro" id="IPR058652">
    <property type="entry name" value="VapC50_C"/>
</dbReference>
<evidence type="ECO:0000256" key="1">
    <source>
        <dbReference type="ARBA" id="ARBA00022722"/>
    </source>
</evidence>
<organism evidence="7 8">
    <name type="scientific">Amycolatopsis lurida NRRL 2430</name>
    <dbReference type="NCBI Taxonomy" id="1460371"/>
    <lineage>
        <taxon>Bacteria</taxon>
        <taxon>Bacillati</taxon>
        <taxon>Actinomycetota</taxon>
        <taxon>Actinomycetes</taxon>
        <taxon>Pseudonocardiales</taxon>
        <taxon>Pseudonocardiaceae</taxon>
        <taxon>Amycolatopsis</taxon>
    </lineage>
</organism>
<dbReference type="GO" id="GO:0003677">
    <property type="term" value="F:DNA binding"/>
    <property type="evidence" value="ECO:0007669"/>
    <property type="project" value="UniProtKB-KW"/>
</dbReference>
<dbReference type="SUPFAM" id="SSF88723">
    <property type="entry name" value="PIN domain-like"/>
    <property type="match status" value="1"/>
</dbReference>
<evidence type="ECO:0000256" key="3">
    <source>
        <dbReference type="ARBA" id="ARBA00022801"/>
    </source>
</evidence>
<keyword evidence="8" id="KW-1185">Reference proteome</keyword>
<dbReference type="Proteomes" id="UP000256220">
    <property type="component" value="Unassembled WGS sequence"/>
</dbReference>